<protein>
    <recommendedName>
        <fullName evidence="4">amidophosphoribosyltransferase</fullName>
        <ecNumber evidence="4">2.4.2.14</ecNumber>
    </recommendedName>
</protein>
<dbReference type="Proteomes" id="UP001161247">
    <property type="component" value="Chromosome 4"/>
</dbReference>
<dbReference type="Pfam" id="PF13537">
    <property type="entry name" value="GATase_7"/>
    <property type="match status" value="1"/>
</dbReference>
<dbReference type="InterPro" id="IPR035584">
    <property type="entry name" value="PurF_N"/>
</dbReference>
<gene>
    <name evidence="13" type="ORF">OLC1_LOCUS13542</name>
</gene>
<comment type="cofactor">
    <cofactor evidence="1">
        <name>[4Fe-4S] cluster</name>
        <dbReference type="ChEBI" id="CHEBI:49883"/>
    </cofactor>
</comment>
<dbReference type="GO" id="GO:0004044">
    <property type="term" value="F:amidophosphoribosyltransferase activity"/>
    <property type="evidence" value="ECO:0007669"/>
    <property type="project" value="UniProtKB-EC"/>
</dbReference>
<evidence type="ECO:0000313" key="14">
    <source>
        <dbReference type="Proteomes" id="UP001161247"/>
    </source>
</evidence>
<evidence type="ECO:0000256" key="11">
    <source>
        <dbReference type="SAM" id="MobiDB-lite"/>
    </source>
</evidence>
<dbReference type="InterPro" id="IPR000836">
    <property type="entry name" value="PRTase_dom"/>
</dbReference>
<dbReference type="Pfam" id="PF00156">
    <property type="entry name" value="Pribosyltran"/>
    <property type="match status" value="1"/>
</dbReference>
<dbReference type="Gene3D" id="3.60.20.10">
    <property type="entry name" value="Glutamine Phosphoribosylpyrophosphate, subunit 1, domain 1"/>
    <property type="match status" value="1"/>
</dbReference>
<comment type="catalytic activity">
    <reaction evidence="10">
        <text>5-phospho-beta-D-ribosylamine + L-glutamate + diphosphate = 5-phospho-alpha-D-ribose 1-diphosphate + L-glutamine + H2O</text>
        <dbReference type="Rhea" id="RHEA:14905"/>
        <dbReference type="ChEBI" id="CHEBI:15377"/>
        <dbReference type="ChEBI" id="CHEBI:29985"/>
        <dbReference type="ChEBI" id="CHEBI:33019"/>
        <dbReference type="ChEBI" id="CHEBI:58017"/>
        <dbReference type="ChEBI" id="CHEBI:58359"/>
        <dbReference type="ChEBI" id="CHEBI:58681"/>
        <dbReference type="EC" id="2.4.2.14"/>
    </reaction>
</comment>
<dbReference type="GO" id="GO:0009113">
    <property type="term" value="P:purine nucleobase biosynthetic process"/>
    <property type="evidence" value="ECO:0007669"/>
    <property type="project" value="InterPro"/>
</dbReference>
<comment type="pathway">
    <text evidence="2">Purine metabolism; IMP biosynthesis via de novo pathway; N(1)-(5-phospho-D-ribosyl)glycinamide from 5-phospho-alpha-D-ribose 1-diphosphate: step 1/2.</text>
</comment>
<dbReference type="HAMAP" id="MF_01931">
    <property type="entry name" value="PurF"/>
    <property type="match status" value="1"/>
</dbReference>
<dbReference type="InterPro" id="IPR017932">
    <property type="entry name" value="GATase_2_dom"/>
</dbReference>
<dbReference type="InterPro" id="IPR029055">
    <property type="entry name" value="Ntn_hydrolases_N"/>
</dbReference>
<keyword evidence="8" id="KW-0315">Glutamine amidotransferase</keyword>
<dbReference type="CDD" id="cd06223">
    <property type="entry name" value="PRTases_typeI"/>
    <property type="match status" value="1"/>
</dbReference>
<feature type="compositionally biased region" description="Basic and acidic residues" evidence="11">
    <location>
        <begin position="561"/>
        <end position="574"/>
    </location>
</feature>
<feature type="domain" description="Glutamine amidotransferase type-2" evidence="12">
    <location>
        <begin position="86"/>
        <end position="305"/>
    </location>
</feature>
<keyword evidence="7" id="KW-0658">Purine biosynthesis</keyword>
<keyword evidence="9" id="KW-0411">Iron-sulfur</keyword>
<evidence type="ECO:0000256" key="6">
    <source>
        <dbReference type="ARBA" id="ARBA00022679"/>
    </source>
</evidence>
<dbReference type="PROSITE" id="PS51278">
    <property type="entry name" value="GATASE_TYPE_2"/>
    <property type="match status" value="1"/>
</dbReference>
<evidence type="ECO:0000256" key="2">
    <source>
        <dbReference type="ARBA" id="ARBA00005209"/>
    </source>
</evidence>
<dbReference type="AlphaFoldDB" id="A0AAV1DB64"/>
<keyword evidence="14" id="KW-1185">Reference proteome</keyword>
<keyword evidence="6" id="KW-0808">Transferase</keyword>
<keyword evidence="9" id="KW-0479">Metal-binding</keyword>
<evidence type="ECO:0000256" key="7">
    <source>
        <dbReference type="ARBA" id="ARBA00022755"/>
    </source>
</evidence>
<dbReference type="InterPro" id="IPR005854">
    <property type="entry name" value="PurF"/>
</dbReference>
<evidence type="ECO:0000256" key="5">
    <source>
        <dbReference type="ARBA" id="ARBA00022676"/>
    </source>
</evidence>
<accession>A0AAV1DB64</accession>
<evidence type="ECO:0000256" key="1">
    <source>
        <dbReference type="ARBA" id="ARBA00001966"/>
    </source>
</evidence>
<evidence type="ECO:0000256" key="4">
    <source>
        <dbReference type="ARBA" id="ARBA00011941"/>
    </source>
</evidence>
<dbReference type="GO" id="GO:0006164">
    <property type="term" value="P:purine nucleotide biosynthetic process"/>
    <property type="evidence" value="ECO:0007669"/>
    <property type="project" value="UniProtKB-KW"/>
</dbReference>
<feature type="region of interest" description="Disordered" evidence="11">
    <location>
        <begin position="17"/>
        <end position="42"/>
    </location>
</feature>
<dbReference type="PANTHER" id="PTHR11907">
    <property type="entry name" value="AMIDOPHOSPHORIBOSYLTRANSFERASE"/>
    <property type="match status" value="1"/>
</dbReference>
<keyword evidence="9" id="KW-0408">Iron</keyword>
<dbReference type="EMBL" id="OX459121">
    <property type="protein sequence ID" value="CAI9104656.1"/>
    <property type="molecule type" value="Genomic_DNA"/>
</dbReference>
<keyword evidence="5" id="KW-0328">Glycosyltransferase</keyword>
<dbReference type="NCBIfam" id="TIGR01134">
    <property type="entry name" value="purF"/>
    <property type="match status" value="1"/>
</dbReference>
<evidence type="ECO:0000256" key="9">
    <source>
        <dbReference type="ARBA" id="ARBA00023014"/>
    </source>
</evidence>
<evidence type="ECO:0000259" key="12">
    <source>
        <dbReference type="PROSITE" id="PS51278"/>
    </source>
</evidence>
<sequence length="580" mass="62616">MAAAASFVATTTAAAAGAAASASSKLSPLSVADEKPNSFSPFPKTLRKPCNLGIQKRCLTTAASKNPISDVGSFEDDGGDKPREECGVVGIYGDPEASRLCYLALHALQHRGQEGAGIVTVHDNVLKSITGVGLVSDVFNQSKLDQLPGDMAIGHVRYSTAGSSMLKNVQPFVAGYRFGSVGVAHNGNLVNYQALRVELEENGSIFNTTSDTEVVLHLIAISKERPFFMRIVDACKRLEGAYSMVFLTEDKLVAVRDPYGFRPLVMGRRSNGAVVFASETCALDLIEATYEREVAPGEVLVVDKDGVSSLCLLSHPEQKSCIFEHIYFALPNSVVFGRSVYESRRAFGEILATENPVDCDVVIAVPDSGVVAALGYAEKAGVPFQQGLIRSHYVGRTFIEPSQKIRDFGVKLKLSPVKSVLEGKRVVVVDDSIVRGTTSSKIVRLIKESGAKEVHMRIASPPIIASCYYGVDTPSADELISNRMSVEEIRDFIGADSLAFLPIDSLKRFLGNDSPNYCYACFSGKYPVLPSGKVKRVGDFVDDGLSGSLEFIDEGWVSGTKRDQEDKEVDDKEIPTLSRV</sequence>
<dbReference type="EC" id="2.4.2.14" evidence="4"/>
<proteinExistence type="inferred from homology"/>
<dbReference type="CDD" id="cd00715">
    <property type="entry name" value="GPATase_N"/>
    <property type="match status" value="1"/>
</dbReference>
<evidence type="ECO:0000313" key="13">
    <source>
        <dbReference type="EMBL" id="CAI9104656.1"/>
    </source>
</evidence>
<evidence type="ECO:0000256" key="10">
    <source>
        <dbReference type="ARBA" id="ARBA00048430"/>
    </source>
</evidence>
<dbReference type="InterPro" id="IPR029057">
    <property type="entry name" value="PRTase-like"/>
</dbReference>
<evidence type="ECO:0000256" key="8">
    <source>
        <dbReference type="ARBA" id="ARBA00022962"/>
    </source>
</evidence>
<reference evidence="13" key="1">
    <citation type="submission" date="2023-03" db="EMBL/GenBank/DDBJ databases">
        <authorList>
            <person name="Julca I."/>
        </authorList>
    </citation>
    <scope>NUCLEOTIDE SEQUENCE</scope>
</reference>
<name>A0AAV1DB64_OLDCO</name>
<comment type="similarity">
    <text evidence="3">In the C-terminal section; belongs to the purine/pyrimidine phosphoribosyltransferase family.</text>
</comment>
<dbReference type="SUPFAM" id="SSF53271">
    <property type="entry name" value="PRTase-like"/>
    <property type="match status" value="1"/>
</dbReference>
<dbReference type="Gene3D" id="3.40.50.2020">
    <property type="match status" value="1"/>
</dbReference>
<feature type="region of interest" description="Disordered" evidence="11">
    <location>
        <begin position="561"/>
        <end position="580"/>
    </location>
</feature>
<evidence type="ECO:0000256" key="3">
    <source>
        <dbReference type="ARBA" id="ARBA00010138"/>
    </source>
</evidence>
<organism evidence="13 14">
    <name type="scientific">Oldenlandia corymbosa var. corymbosa</name>
    <dbReference type="NCBI Taxonomy" id="529605"/>
    <lineage>
        <taxon>Eukaryota</taxon>
        <taxon>Viridiplantae</taxon>
        <taxon>Streptophyta</taxon>
        <taxon>Embryophyta</taxon>
        <taxon>Tracheophyta</taxon>
        <taxon>Spermatophyta</taxon>
        <taxon>Magnoliopsida</taxon>
        <taxon>eudicotyledons</taxon>
        <taxon>Gunneridae</taxon>
        <taxon>Pentapetalae</taxon>
        <taxon>asterids</taxon>
        <taxon>lamiids</taxon>
        <taxon>Gentianales</taxon>
        <taxon>Rubiaceae</taxon>
        <taxon>Rubioideae</taxon>
        <taxon>Spermacoceae</taxon>
        <taxon>Hedyotis-Oldenlandia complex</taxon>
        <taxon>Oldenlandia</taxon>
    </lineage>
</organism>
<dbReference type="SUPFAM" id="SSF56235">
    <property type="entry name" value="N-terminal nucleophile aminohydrolases (Ntn hydrolases)"/>
    <property type="match status" value="1"/>
</dbReference>
<dbReference type="GO" id="GO:0051536">
    <property type="term" value="F:iron-sulfur cluster binding"/>
    <property type="evidence" value="ECO:0007669"/>
    <property type="project" value="UniProtKB-KW"/>
</dbReference>